<name>A0A1M7KB19_9BURK</name>
<dbReference type="EMBL" id="FRCX01000002">
    <property type="protein sequence ID" value="SHM62489.1"/>
    <property type="molecule type" value="Genomic_DNA"/>
</dbReference>
<gene>
    <name evidence="1" type="ORF">SAMN05192549_10237</name>
</gene>
<protein>
    <submittedName>
        <fullName evidence="1">Uncharacterized protein</fullName>
    </submittedName>
</protein>
<organism evidence="1 2">
    <name type="scientific">Duganella sacchari</name>
    <dbReference type="NCBI Taxonomy" id="551987"/>
    <lineage>
        <taxon>Bacteria</taxon>
        <taxon>Pseudomonadati</taxon>
        <taxon>Pseudomonadota</taxon>
        <taxon>Betaproteobacteria</taxon>
        <taxon>Burkholderiales</taxon>
        <taxon>Oxalobacteraceae</taxon>
        <taxon>Telluria group</taxon>
        <taxon>Duganella</taxon>
    </lineage>
</organism>
<dbReference type="AlphaFoldDB" id="A0A1M7KB19"/>
<dbReference type="OrthoDB" id="9849580at2"/>
<reference evidence="2" key="1">
    <citation type="submission" date="2016-11" db="EMBL/GenBank/DDBJ databases">
        <authorList>
            <person name="Varghese N."/>
            <person name="Submissions S."/>
        </authorList>
    </citation>
    <scope>NUCLEOTIDE SEQUENCE [LARGE SCALE GENOMIC DNA]</scope>
    <source>
        <strain evidence="2">Sac-22</strain>
    </source>
</reference>
<keyword evidence="2" id="KW-1185">Reference proteome</keyword>
<dbReference type="RefSeq" id="WP_139260342.1">
    <property type="nucleotide sequence ID" value="NZ_FRCX01000002.1"/>
</dbReference>
<proteinExistence type="predicted"/>
<evidence type="ECO:0000313" key="2">
    <source>
        <dbReference type="Proteomes" id="UP000184339"/>
    </source>
</evidence>
<accession>A0A1M7KB19</accession>
<sequence>MSDILSNLCVEKIKSKLIASRELATQLADAGLSLPEYDFNFIEGLRTRRPDEQHVSVYFDEVFKEALNLKRGIWNPLLHQELPAGQQSPYVNSLLRKAVLDGRPVGAGRSLDANYLLYQRMAVDEPDRWLAYLQLIKAIKNKELESFKASAPDIFLSNDKVTVKAVAKLIENICSKLGLAAEVWSDRKSVVVVRKIDDNCFISACWDDLLSLKKRGNFQFICRVHDAPVEFDSPVTESWLFSIHSLAPGGYFYGSNNGSWEAVALSAYANLAFFKLMIPLH</sequence>
<dbReference type="Proteomes" id="UP000184339">
    <property type="component" value="Unassembled WGS sequence"/>
</dbReference>
<evidence type="ECO:0000313" key="1">
    <source>
        <dbReference type="EMBL" id="SHM62489.1"/>
    </source>
</evidence>